<organism evidence="6 7">
    <name type="scientific">Postia placenta MAD-698-R-SB12</name>
    <dbReference type="NCBI Taxonomy" id="670580"/>
    <lineage>
        <taxon>Eukaryota</taxon>
        <taxon>Fungi</taxon>
        <taxon>Dikarya</taxon>
        <taxon>Basidiomycota</taxon>
        <taxon>Agaricomycotina</taxon>
        <taxon>Agaricomycetes</taxon>
        <taxon>Polyporales</taxon>
        <taxon>Adustoporiaceae</taxon>
        <taxon>Rhodonia</taxon>
    </lineage>
</organism>
<feature type="transmembrane region" description="Helical" evidence="5">
    <location>
        <begin position="53"/>
        <end position="71"/>
    </location>
</feature>
<keyword evidence="4 5" id="KW-0472">Membrane</keyword>
<feature type="transmembrane region" description="Helical" evidence="5">
    <location>
        <begin position="389"/>
        <end position="407"/>
    </location>
</feature>
<proteinExistence type="predicted"/>
<feature type="transmembrane region" description="Helical" evidence="5">
    <location>
        <begin position="172"/>
        <end position="192"/>
    </location>
</feature>
<dbReference type="EMBL" id="KZ110591">
    <property type="protein sequence ID" value="OSX67156.1"/>
    <property type="molecule type" value="Genomic_DNA"/>
</dbReference>
<reference evidence="6 7" key="1">
    <citation type="submission" date="2017-04" db="EMBL/GenBank/DDBJ databases">
        <title>Genome Sequence of the Model Brown-Rot Fungus Postia placenta SB12.</title>
        <authorList>
            <consortium name="DOE Joint Genome Institute"/>
            <person name="Gaskell J."/>
            <person name="Kersten P."/>
            <person name="Larrondo L.F."/>
            <person name="Canessa P."/>
            <person name="Martinez D."/>
            <person name="Hibbett D."/>
            <person name="Schmoll M."/>
            <person name="Kubicek C.P."/>
            <person name="Martinez A.T."/>
            <person name="Yadav J."/>
            <person name="Master E."/>
            <person name="Magnuson J.K."/>
            <person name="James T."/>
            <person name="Yaver D."/>
            <person name="Berka R."/>
            <person name="Labutti K."/>
            <person name="Lipzen A."/>
            <person name="Aerts A."/>
            <person name="Barry K."/>
            <person name="Henrissat B."/>
            <person name="Blanchette R."/>
            <person name="Grigoriev I."/>
            <person name="Cullen D."/>
        </authorList>
    </citation>
    <scope>NUCLEOTIDE SEQUENCE [LARGE SCALE GENOMIC DNA]</scope>
    <source>
        <strain evidence="6 7">MAD-698-R-SB12</strain>
    </source>
</reference>
<name>A0A1X6NFF8_9APHY</name>
<dbReference type="GeneID" id="36328647"/>
<dbReference type="RefSeq" id="XP_024343950.1">
    <property type="nucleotide sequence ID" value="XM_024483698.1"/>
</dbReference>
<keyword evidence="2 5" id="KW-0812">Transmembrane</keyword>
<feature type="transmembrane region" description="Helical" evidence="5">
    <location>
        <begin position="489"/>
        <end position="511"/>
    </location>
</feature>
<feature type="transmembrane region" description="Helical" evidence="5">
    <location>
        <begin position="296"/>
        <end position="321"/>
    </location>
</feature>
<dbReference type="InterPro" id="IPR001046">
    <property type="entry name" value="NRAMP_fam"/>
</dbReference>
<dbReference type="Pfam" id="PF01566">
    <property type="entry name" value="Nramp"/>
    <property type="match status" value="1"/>
</dbReference>
<dbReference type="Proteomes" id="UP000194127">
    <property type="component" value="Unassembled WGS sequence"/>
</dbReference>
<dbReference type="PANTHER" id="PTHR11706">
    <property type="entry name" value="SOLUTE CARRIER PROTEIN FAMILY 11 MEMBER"/>
    <property type="match status" value="1"/>
</dbReference>
<feature type="transmembrane region" description="Helical" evidence="5">
    <location>
        <begin position="104"/>
        <end position="122"/>
    </location>
</feature>
<feature type="transmembrane region" description="Helical" evidence="5">
    <location>
        <begin position="413"/>
        <end position="436"/>
    </location>
</feature>
<evidence type="ECO:0000256" key="5">
    <source>
        <dbReference type="SAM" id="Phobius"/>
    </source>
</evidence>
<evidence type="ECO:0000313" key="7">
    <source>
        <dbReference type="Proteomes" id="UP000194127"/>
    </source>
</evidence>
<feature type="transmembrane region" description="Helical" evidence="5">
    <location>
        <begin position="341"/>
        <end position="368"/>
    </location>
</feature>
<keyword evidence="3 5" id="KW-1133">Transmembrane helix</keyword>
<dbReference type="PRINTS" id="PR00447">
    <property type="entry name" value="NATRESASSCMP"/>
</dbReference>
<dbReference type="GO" id="GO:0030026">
    <property type="term" value="P:intracellular manganese ion homeostasis"/>
    <property type="evidence" value="ECO:0007669"/>
    <property type="project" value="TreeGrafter"/>
</dbReference>
<gene>
    <name evidence="6" type="ORF">POSPLADRAFT_1128061</name>
</gene>
<feature type="transmembrane region" description="Helical" evidence="5">
    <location>
        <begin position="142"/>
        <end position="160"/>
    </location>
</feature>
<dbReference type="OrthoDB" id="409173at2759"/>
<protein>
    <submittedName>
        <fullName evidence="6">Uncharacterized protein</fullName>
    </submittedName>
</protein>
<comment type="subcellular location">
    <subcellularLocation>
        <location evidence="1">Membrane</location>
        <topology evidence="1">Multi-pass membrane protein</topology>
    </subcellularLocation>
</comment>
<evidence type="ECO:0000256" key="2">
    <source>
        <dbReference type="ARBA" id="ARBA00022692"/>
    </source>
</evidence>
<dbReference type="STRING" id="670580.A0A1X6NFF8"/>
<accession>A0A1X6NFF8</accession>
<evidence type="ECO:0000256" key="1">
    <source>
        <dbReference type="ARBA" id="ARBA00004141"/>
    </source>
</evidence>
<evidence type="ECO:0000256" key="4">
    <source>
        <dbReference type="ARBA" id="ARBA00023136"/>
    </source>
</evidence>
<dbReference type="PANTHER" id="PTHR11706:SF101">
    <property type="entry name" value="MANGANESE TRANSPORTER SMF1"/>
    <property type="match status" value="1"/>
</dbReference>
<keyword evidence="7" id="KW-1185">Reference proteome</keyword>
<dbReference type="GO" id="GO:0034755">
    <property type="term" value="P:iron ion transmembrane transport"/>
    <property type="evidence" value="ECO:0007669"/>
    <property type="project" value="TreeGrafter"/>
</dbReference>
<evidence type="ECO:0000256" key="3">
    <source>
        <dbReference type="ARBA" id="ARBA00022989"/>
    </source>
</evidence>
<evidence type="ECO:0000313" key="6">
    <source>
        <dbReference type="EMBL" id="OSX67156.1"/>
    </source>
</evidence>
<dbReference type="GO" id="GO:0005886">
    <property type="term" value="C:plasma membrane"/>
    <property type="evidence" value="ECO:0007669"/>
    <property type="project" value="TreeGrafter"/>
</dbReference>
<dbReference type="GO" id="GO:0015086">
    <property type="term" value="F:cadmium ion transmembrane transporter activity"/>
    <property type="evidence" value="ECO:0007669"/>
    <property type="project" value="TreeGrafter"/>
</dbReference>
<dbReference type="AlphaFoldDB" id="A0A1X6NFF8"/>
<dbReference type="GO" id="GO:0005384">
    <property type="term" value="F:manganese ion transmembrane transporter activity"/>
    <property type="evidence" value="ECO:0007669"/>
    <property type="project" value="TreeGrafter"/>
</dbReference>
<dbReference type="NCBIfam" id="NF037982">
    <property type="entry name" value="Nramp_1"/>
    <property type="match status" value="1"/>
</dbReference>
<dbReference type="NCBIfam" id="TIGR01197">
    <property type="entry name" value="nramp"/>
    <property type="match status" value="1"/>
</dbReference>
<sequence length="518" mass="55932">MTSSSVSFYSKLRTSLSVVIKHATKHTGVGLVCSVAYFDPGNWGVDLQAGSQFGYKLLFVVLVSGLFAVYMQVLSSRLGCVTGLDLATHCRLLLHDRPKHTLRWRWLVLYPLYVLAEVAIIATDLAELLGSAIALNLLFPKLPLWAGVLVTASDVLFLLAMRNPLGAQPVRMFEIIVAALVFTVLICMAIIISRSGVHWGEAFFGFVPSKDVVSASGLYTSIGILGATVMPHSLFLGSALSTQERETSHEDQADDCFSVTKIAGPAGDAKNHTEWENHSWAFVHTHLYHGIVDMCISLIGIAVVINAMILILASATFYYGFGQTGNESPATLFDAYDLLKQILGTPVATLFALALLASGQSSSIIATLAGQTVSEGFINWHMSPIMRRLLTRCLGLIPSMVVAAGLGKPGISALLVISQVVLSIVLPFVVYPLIYITSSKRFMSVKKPAVQNSDGEVSSVVFHPDQSSAACVSDPKEAVEDTIDCSNGWIMMILGWIMWLIIVVANVYTIVTLGMGEE</sequence>
<feature type="transmembrane region" description="Helical" evidence="5">
    <location>
        <begin position="212"/>
        <end position="236"/>
    </location>
</feature>